<dbReference type="GO" id="GO:0046872">
    <property type="term" value="F:metal ion binding"/>
    <property type="evidence" value="ECO:0007669"/>
    <property type="project" value="UniProtKB-KW"/>
</dbReference>
<evidence type="ECO:0000256" key="16">
    <source>
        <dbReference type="ARBA" id="ARBA00022741"/>
    </source>
</evidence>
<keyword evidence="22" id="KW-0539">Nucleus</keyword>
<organism evidence="44 45">
    <name type="scientific">Astyanax mexicanus</name>
    <name type="common">Blind cave fish</name>
    <name type="synonym">Astyanax fasciatus mexicanus</name>
    <dbReference type="NCBI Taxonomy" id="7994"/>
    <lineage>
        <taxon>Eukaryota</taxon>
        <taxon>Metazoa</taxon>
        <taxon>Chordata</taxon>
        <taxon>Craniata</taxon>
        <taxon>Vertebrata</taxon>
        <taxon>Euteleostomi</taxon>
        <taxon>Actinopterygii</taxon>
        <taxon>Neopterygii</taxon>
        <taxon>Teleostei</taxon>
        <taxon>Ostariophysi</taxon>
        <taxon>Characiformes</taxon>
        <taxon>Characoidei</taxon>
        <taxon>Acestrorhamphidae</taxon>
        <taxon>Acestrorhamphinae</taxon>
        <taxon>Astyanax</taxon>
    </lineage>
</organism>
<accession>A0A8T2LB65</accession>
<evidence type="ECO:0000256" key="40">
    <source>
        <dbReference type="ARBA" id="ARBA00048365"/>
    </source>
</evidence>
<evidence type="ECO:0000256" key="25">
    <source>
        <dbReference type="ARBA" id="ARBA00036377"/>
    </source>
</evidence>
<evidence type="ECO:0000256" key="28">
    <source>
        <dbReference type="ARBA" id="ARBA00040561"/>
    </source>
</evidence>
<evidence type="ECO:0000256" key="33">
    <source>
        <dbReference type="ARBA" id="ARBA00042239"/>
    </source>
</evidence>
<evidence type="ECO:0000256" key="34">
    <source>
        <dbReference type="ARBA" id="ARBA00042912"/>
    </source>
</evidence>
<evidence type="ECO:0000256" key="38">
    <source>
        <dbReference type="ARBA" id="ARBA00047876"/>
    </source>
</evidence>
<evidence type="ECO:0000256" key="9">
    <source>
        <dbReference type="ARBA" id="ARBA00022475"/>
    </source>
</evidence>
<evidence type="ECO:0000256" key="21">
    <source>
        <dbReference type="ARBA" id="ARBA00023136"/>
    </source>
</evidence>
<evidence type="ECO:0000256" key="24">
    <source>
        <dbReference type="ARBA" id="ARBA00024222"/>
    </source>
</evidence>
<feature type="binding site" evidence="41">
    <location>
        <position position="403"/>
    </location>
    <ligand>
        <name>Ca(2+)</name>
        <dbReference type="ChEBI" id="CHEBI:29108"/>
    </ligand>
</feature>
<keyword evidence="23" id="KW-0012">Acyltransferase</keyword>
<evidence type="ECO:0000256" key="23">
    <source>
        <dbReference type="ARBA" id="ARBA00023315"/>
    </source>
</evidence>
<comment type="similarity">
    <text evidence="7">Belongs to the transglutaminase superfamily. Transglutaminase family.</text>
</comment>
<keyword evidence="11" id="KW-0964">Secreted</keyword>
<evidence type="ECO:0000256" key="18">
    <source>
        <dbReference type="ARBA" id="ARBA00022837"/>
    </source>
</evidence>
<keyword evidence="12" id="KW-0272">Extracellular matrix</keyword>
<evidence type="ECO:0000256" key="5">
    <source>
        <dbReference type="ARBA" id="ARBA00004498"/>
    </source>
</evidence>
<feature type="non-terminal residue" evidence="44">
    <location>
        <position position="1"/>
    </location>
</feature>
<evidence type="ECO:0000256" key="6">
    <source>
        <dbReference type="ARBA" id="ARBA00004514"/>
    </source>
</evidence>
<keyword evidence="16" id="KW-0547">Nucleotide-binding</keyword>
<dbReference type="GO" id="GO:0005739">
    <property type="term" value="C:mitochondrion"/>
    <property type="evidence" value="ECO:0007669"/>
    <property type="project" value="UniProtKB-SubCell"/>
</dbReference>
<evidence type="ECO:0000313" key="44">
    <source>
        <dbReference type="EMBL" id="KAG9269258.1"/>
    </source>
</evidence>
<comment type="catalytic activity">
    <reaction evidence="38">
        <text>L-glutaminyl-[protein] + histamine = 5-histaminyl-L-glutamyl-[protein] + NH4(+)</text>
        <dbReference type="Rhea" id="RHEA:66564"/>
        <dbReference type="Rhea" id="RHEA-COMP:10207"/>
        <dbReference type="Rhea" id="RHEA-COMP:17056"/>
        <dbReference type="ChEBI" id="CHEBI:28938"/>
        <dbReference type="ChEBI" id="CHEBI:30011"/>
        <dbReference type="ChEBI" id="CHEBI:58432"/>
        <dbReference type="ChEBI" id="CHEBI:167179"/>
    </reaction>
    <physiologicalReaction direction="left-to-right" evidence="38">
        <dbReference type="Rhea" id="RHEA:66565"/>
    </physiologicalReaction>
</comment>
<evidence type="ECO:0000256" key="29">
    <source>
        <dbReference type="ARBA" id="ARBA00041650"/>
    </source>
</evidence>
<dbReference type="Pfam" id="PF01841">
    <property type="entry name" value="Transglut_core"/>
    <property type="match status" value="1"/>
</dbReference>
<protein>
    <recommendedName>
        <fullName evidence="28">Protein-glutamine gamma-glutamyltransferase 2</fullName>
        <ecNumber evidence="24">2.3.2.13</ecNumber>
        <ecNumber evidence="27">3.5.1.44</ecNumber>
    </recommendedName>
    <alternativeName>
        <fullName evidence="31">Isopeptidase TGM2</fullName>
    </alternativeName>
    <alternativeName>
        <fullName evidence="33">Protein-glutamine deamidase TGM2</fullName>
    </alternativeName>
    <alternativeName>
        <fullName evidence="32">Protein-glutamine dopaminyltransferase TGM2</fullName>
    </alternativeName>
    <alternativeName>
        <fullName evidence="35">Protein-glutamine histaminyltransferase TGM2</fullName>
    </alternativeName>
    <alternativeName>
        <fullName evidence="36">Protein-glutamine noradrenalinyltransferase TGM2</fullName>
    </alternativeName>
    <alternativeName>
        <fullName evidence="34">Protein-glutamine serotonyltransferase TGM2</fullName>
    </alternativeName>
    <alternativeName>
        <fullName evidence="30">Tissue transglutaminase</fullName>
    </alternativeName>
    <alternativeName>
        <fullName evidence="29">Transglutaminase-2</fullName>
    </alternativeName>
</protein>
<dbReference type="GO" id="GO:0006508">
    <property type="term" value="P:proteolysis"/>
    <property type="evidence" value="ECO:0007669"/>
    <property type="project" value="UniProtKB-KW"/>
</dbReference>
<proteinExistence type="inferred from homology"/>
<comment type="catalytic activity">
    <reaction evidence="40">
        <text>L-glutaminyl-[protein] + dopamine = 5-dopaminyl-L-glutamyl-[protein] + NH4(+)</text>
        <dbReference type="Rhea" id="RHEA:66556"/>
        <dbReference type="Rhea" id="RHEA-COMP:10207"/>
        <dbReference type="Rhea" id="RHEA-COMP:17053"/>
        <dbReference type="ChEBI" id="CHEBI:28938"/>
        <dbReference type="ChEBI" id="CHEBI:30011"/>
        <dbReference type="ChEBI" id="CHEBI:59905"/>
        <dbReference type="ChEBI" id="CHEBI:167175"/>
    </reaction>
    <physiologicalReaction direction="left-to-right" evidence="40">
        <dbReference type="Rhea" id="RHEA:66557"/>
    </physiologicalReaction>
</comment>
<keyword evidence="20" id="KW-0342">GTP-binding</keyword>
<keyword evidence="13" id="KW-0645">Protease</keyword>
<keyword evidence="17" id="KW-0378">Hydrolase</keyword>
<keyword evidence="19" id="KW-0496">Mitochondrion</keyword>
<dbReference type="GO" id="GO:0005829">
    <property type="term" value="C:cytosol"/>
    <property type="evidence" value="ECO:0007669"/>
    <property type="project" value="UniProtKB-SubCell"/>
</dbReference>
<keyword evidence="15 41" id="KW-0479">Metal-binding</keyword>
<feature type="binding site" evidence="41">
    <location>
        <position position="352"/>
    </location>
    <ligand>
        <name>Ca(2+)</name>
        <dbReference type="ChEBI" id="CHEBI:29108"/>
    </ligand>
</feature>
<dbReference type="FunFam" id="2.60.40.10:FF:000090">
    <property type="entry name" value="Protein-glutamine gamma-glutamyltransferase 2"/>
    <property type="match status" value="1"/>
</dbReference>
<evidence type="ECO:0000313" key="45">
    <source>
        <dbReference type="Proteomes" id="UP000752171"/>
    </source>
</evidence>
<dbReference type="PANTHER" id="PTHR11590:SF6">
    <property type="entry name" value="PROTEIN-GLUTAMINE GAMMA-GLUTAMYLTRANSFERASE 2"/>
    <property type="match status" value="1"/>
</dbReference>
<keyword evidence="9" id="KW-1003">Cell membrane</keyword>
<evidence type="ECO:0000256" key="30">
    <source>
        <dbReference type="ARBA" id="ARBA00041677"/>
    </source>
</evidence>
<dbReference type="SMART" id="SM00460">
    <property type="entry name" value="TGc"/>
    <property type="match status" value="1"/>
</dbReference>
<evidence type="ECO:0000256" key="15">
    <source>
        <dbReference type="ARBA" id="ARBA00022723"/>
    </source>
</evidence>
<evidence type="ECO:0000256" key="7">
    <source>
        <dbReference type="ARBA" id="ARBA00005968"/>
    </source>
</evidence>
<keyword evidence="21" id="KW-0472">Membrane</keyword>
<evidence type="ECO:0000256" key="10">
    <source>
        <dbReference type="ARBA" id="ARBA00022490"/>
    </source>
</evidence>
<dbReference type="GO" id="GO:0007399">
    <property type="term" value="P:nervous system development"/>
    <property type="evidence" value="ECO:0007669"/>
    <property type="project" value="UniProtKB-ARBA"/>
</dbReference>
<dbReference type="InterPro" id="IPR023608">
    <property type="entry name" value="Transglutaminase_animal"/>
</dbReference>
<comment type="catalytic activity">
    <reaction evidence="37">
        <text>L-glutaminyl-[protein] + H2O = L-glutamyl-[protein] + NH4(+)</text>
        <dbReference type="Rhea" id="RHEA:16441"/>
        <dbReference type="Rhea" id="RHEA-COMP:10207"/>
        <dbReference type="Rhea" id="RHEA-COMP:10208"/>
        <dbReference type="ChEBI" id="CHEBI:15377"/>
        <dbReference type="ChEBI" id="CHEBI:28938"/>
        <dbReference type="ChEBI" id="CHEBI:29973"/>
        <dbReference type="ChEBI" id="CHEBI:30011"/>
        <dbReference type="EC" id="3.5.1.44"/>
    </reaction>
    <physiologicalReaction direction="left-to-right" evidence="37">
        <dbReference type="Rhea" id="RHEA:16442"/>
    </physiologicalReaction>
</comment>
<evidence type="ECO:0000256" key="31">
    <source>
        <dbReference type="ARBA" id="ARBA00042099"/>
    </source>
</evidence>
<comment type="subcellular location">
    <subcellularLocation>
        <location evidence="3">Cell membrane</location>
    </subcellularLocation>
    <subcellularLocation>
        <location evidence="4">Chromosome</location>
    </subcellularLocation>
    <subcellularLocation>
        <location evidence="6">Cytoplasm</location>
        <location evidence="6">Cytosol</location>
    </subcellularLocation>
    <subcellularLocation>
        <location evidence="2">Mitochondrion</location>
    </subcellularLocation>
    <subcellularLocation>
        <location evidence="1">Nucleus</location>
    </subcellularLocation>
    <subcellularLocation>
        <location evidence="5">Secreted</location>
        <location evidence="5">Extracellular space</location>
        <location evidence="5">Extracellular matrix</location>
    </subcellularLocation>
</comment>
<evidence type="ECO:0000256" key="19">
    <source>
        <dbReference type="ARBA" id="ARBA00023128"/>
    </source>
</evidence>
<evidence type="ECO:0000259" key="43">
    <source>
        <dbReference type="SMART" id="SM00460"/>
    </source>
</evidence>
<dbReference type="EC" id="2.3.2.13" evidence="24"/>
<dbReference type="Gene3D" id="3.90.260.10">
    <property type="entry name" value="Transglutaminase-like"/>
    <property type="match status" value="2"/>
</dbReference>
<reference evidence="44 45" key="1">
    <citation type="submission" date="2021-07" db="EMBL/GenBank/DDBJ databases">
        <authorList>
            <person name="Imarazene B."/>
            <person name="Zahm M."/>
            <person name="Klopp C."/>
            <person name="Cabau C."/>
            <person name="Beille S."/>
            <person name="Jouanno E."/>
            <person name="Castinel A."/>
            <person name="Lluch J."/>
            <person name="Gil L."/>
            <person name="Kuchtly C."/>
            <person name="Lopez Roques C."/>
            <person name="Donnadieu C."/>
            <person name="Parrinello H."/>
            <person name="Journot L."/>
            <person name="Du K."/>
            <person name="Schartl M."/>
            <person name="Retaux S."/>
            <person name="Guiguen Y."/>
        </authorList>
    </citation>
    <scope>NUCLEOTIDE SEQUENCE [LARGE SCALE GENOMIC DNA]</scope>
    <source>
        <strain evidence="44">Pach_M1</strain>
        <tissue evidence="44">Testis</tissue>
    </source>
</reference>
<dbReference type="InterPro" id="IPR036238">
    <property type="entry name" value="Transglutaminase_C_sf"/>
</dbReference>
<evidence type="ECO:0000256" key="27">
    <source>
        <dbReference type="ARBA" id="ARBA00039019"/>
    </source>
</evidence>
<evidence type="ECO:0000256" key="3">
    <source>
        <dbReference type="ARBA" id="ARBA00004236"/>
    </source>
</evidence>
<comment type="catalytic activity">
    <reaction evidence="39">
        <text>L-glutaminyl-[protein] + (R)-noradrenaline = 5-(R)-noradrenalinyl-L-glutamyl-[protein] + NH4(+)</text>
        <dbReference type="Rhea" id="RHEA:66560"/>
        <dbReference type="Rhea" id="RHEA-COMP:10207"/>
        <dbReference type="Rhea" id="RHEA-COMP:17054"/>
        <dbReference type="ChEBI" id="CHEBI:28938"/>
        <dbReference type="ChEBI" id="CHEBI:30011"/>
        <dbReference type="ChEBI" id="CHEBI:72587"/>
        <dbReference type="ChEBI" id="CHEBI:167178"/>
    </reaction>
    <physiologicalReaction direction="left-to-right" evidence="39">
        <dbReference type="Rhea" id="RHEA:66561"/>
    </physiologicalReaction>
</comment>
<dbReference type="Proteomes" id="UP000752171">
    <property type="component" value="Unassembled WGS sequence"/>
</dbReference>
<feature type="compositionally biased region" description="Polar residues" evidence="42">
    <location>
        <begin position="52"/>
        <end position="70"/>
    </location>
</feature>
<dbReference type="Gene3D" id="2.60.40.10">
    <property type="entry name" value="Immunoglobulins"/>
    <property type="match status" value="3"/>
</dbReference>
<gene>
    <name evidence="44" type="primary">TGL2</name>
    <name evidence="44" type="ORF">AMEX_G16263</name>
</gene>
<dbReference type="Pfam" id="PF00868">
    <property type="entry name" value="Transglut_N"/>
    <property type="match status" value="1"/>
</dbReference>
<dbReference type="InterPro" id="IPR050779">
    <property type="entry name" value="Transglutaminase"/>
</dbReference>
<evidence type="ECO:0000256" key="17">
    <source>
        <dbReference type="ARBA" id="ARBA00022801"/>
    </source>
</evidence>
<dbReference type="InterPro" id="IPR013783">
    <property type="entry name" value="Ig-like_fold"/>
</dbReference>
<dbReference type="GO" id="GO:0005886">
    <property type="term" value="C:plasma membrane"/>
    <property type="evidence" value="ECO:0007669"/>
    <property type="project" value="UniProtKB-SubCell"/>
</dbReference>
<keyword evidence="18 41" id="KW-0106">Calcium</keyword>
<dbReference type="InterPro" id="IPR002931">
    <property type="entry name" value="Transglutaminase-like"/>
</dbReference>
<dbReference type="SUPFAM" id="SSF54001">
    <property type="entry name" value="Cysteine proteinases"/>
    <property type="match status" value="1"/>
</dbReference>
<evidence type="ECO:0000256" key="32">
    <source>
        <dbReference type="ARBA" id="ARBA00042105"/>
    </source>
</evidence>
<dbReference type="SUPFAM" id="SSF81296">
    <property type="entry name" value="E set domains"/>
    <property type="match status" value="1"/>
</dbReference>
<keyword evidence="10" id="KW-0963">Cytoplasm</keyword>
<comment type="catalytic activity">
    <reaction evidence="26">
        <text>L-glutaminyl-[protein] + L-lysyl-[protein] = [protein]-L-lysyl-N(6)-5-L-glutamyl-[protein] + NH4(+)</text>
        <dbReference type="Rhea" id="RHEA:54816"/>
        <dbReference type="Rhea" id="RHEA-COMP:9752"/>
        <dbReference type="Rhea" id="RHEA-COMP:10207"/>
        <dbReference type="Rhea" id="RHEA-COMP:14005"/>
        <dbReference type="ChEBI" id="CHEBI:28938"/>
        <dbReference type="ChEBI" id="CHEBI:29969"/>
        <dbReference type="ChEBI" id="CHEBI:30011"/>
        <dbReference type="ChEBI" id="CHEBI:138370"/>
        <dbReference type="EC" id="2.3.2.13"/>
    </reaction>
    <physiologicalReaction direction="left-to-right" evidence="26">
        <dbReference type="Rhea" id="RHEA:54817"/>
    </physiologicalReaction>
</comment>
<comment type="catalytic activity">
    <reaction evidence="25">
        <text>L-glutaminyl-[protein] + serotonin = 5-serotonyl-L-glutamyl-[protein] + NH4(+)</text>
        <dbReference type="Rhea" id="RHEA:66552"/>
        <dbReference type="Rhea" id="RHEA-COMP:10207"/>
        <dbReference type="Rhea" id="RHEA-COMP:17052"/>
        <dbReference type="ChEBI" id="CHEBI:28938"/>
        <dbReference type="ChEBI" id="CHEBI:30011"/>
        <dbReference type="ChEBI" id="CHEBI:167174"/>
        <dbReference type="ChEBI" id="CHEBI:350546"/>
    </reaction>
    <physiologicalReaction direction="left-to-right" evidence="25">
        <dbReference type="Rhea" id="RHEA:66553"/>
    </physiologicalReaction>
</comment>
<dbReference type="PIRSF" id="PIRSF000459">
    <property type="entry name" value="TGM_EBP42"/>
    <property type="match status" value="1"/>
</dbReference>
<feature type="binding site" evidence="41">
    <location>
        <position position="350"/>
    </location>
    <ligand>
        <name>Ca(2+)</name>
        <dbReference type="ChEBI" id="CHEBI:29108"/>
    </ligand>
</feature>
<dbReference type="AlphaFoldDB" id="A0A8T2LB65"/>
<feature type="domain" description="Transglutaminase-like" evidence="43">
    <location>
        <begin position="261"/>
        <end position="332"/>
    </location>
</feature>
<keyword evidence="14" id="KW-0808">Transferase</keyword>
<evidence type="ECO:0000256" key="11">
    <source>
        <dbReference type="ARBA" id="ARBA00022525"/>
    </source>
</evidence>
<evidence type="ECO:0000256" key="36">
    <source>
        <dbReference type="ARBA" id="ARBA00043138"/>
    </source>
</evidence>
<evidence type="ECO:0000256" key="2">
    <source>
        <dbReference type="ARBA" id="ARBA00004173"/>
    </source>
</evidence>
<dbReference type="Pfam" id="PF00927">
    <property type="entry name" value="Transglut_C"/>
    <property type="match status" value="1"/>
</dbReference>
<keyword evidence="8" id="KW-0158">Chromosome</keyword>
<evidence type="ECO:0000256" key="35">
    <source>
        <dbReference type="ARBA" id="ARBA00043104"/>
    </source>
</evidence>
<feature type="binding site" evidence="41">
    <location>
        <position position="398"/>
    </location>
    <ligand>
        <name>Ca(2+)</name>
        <dbReference type="ChEBI" id="CHEBI:29108"/>
    </ligand>
</feature>
<evidence type="ECO:0000256" key="13">
    <source>
        <dbReference type="ARBA" id="ARBA00022670"/>
    </source>
</evidence>
<evidence type="ECO:0000256" key="42">
    <source>
        <dbReference type="SAM" id="MobiDB-lite"/>
    </source>
</evidence>
<evidence type="ECO:0000256" key="8">
    <source>
        <dbReference type="ARBA" id="ARBA00022454"/>
    </source>
</evidence>
<comment type="cofactor">
    <cofactor evidence="41">
        <name>Ca(2+)</name>
        <dbReference type="ChEBI" id="CHEBI:29108"/>
    </cofactor>
    <text evidence="41">Binds 1 Ca(2+) ion per subunit.</text>
</comment>
<dbReference type="InterPro" id="IPR001102">
    <property type="entry name" value="Transglutaminase_N"/>
</dbReference>
<dbReference type="GO" id="GO:0005525">
    <property type="term" value="F:GTP binding"/>
    <property type="evidence" value="ECO:0007669"/>
    <property type="project" value="UniProtKB-KW"/>
</dbReference>
<dbReference type="EC" id="3.5.1.44" evidence="27"/>
<sequence length="629" mass="69708">ASLVVDLQWEKNNMDHHTEVFREDGLIVRRGQPFIITLDLTSTTNLQQKLNKSKLSAQTGPSPAASSGTKISMGLNGEKEDSGWSAAASLKGNTISLKVCPSPSASIGKYSLALSDPSKQEADLGKFVLLFNPWCPDDTVYMEKKEEREEYVLSQDGIIYGGDAKNITHWAWNFGQFESGVLKASLKILNESLQHKKNADKDCSKRNDPIYVTRVLSAMVNANDDSGVLSGRWSGNYDGGVDPSKWTGSVEILRQWHDSNCKSVRYGQCWVFAGVGCTVARALGIPCRLITNFESAHDTNGDLKIETYVREDGRMVKESVMCCGPVPVKAIKIGDLTCQYDAAFVYAEVNADIITTFKLYDGLERNVVNKITVGQNISTKSIGKDAREDVTHLYKYEEGLALERQSYMHAQVCQELDLCFEDHGEIMKGSDFVLNVTVTNKTSAVKSIKLQFTSGGMFYNGKPDNETIQVYAGEHSISPGKVLKIPLKHRYLKYAPLLSTGSQLQVWALLTDMDTDARLLEKHYVSFKDPKINIKVTGNQRVGHASLVKLSVENPLPETLQECWFSIEGANLTHGEKPTRRILNVGPKETATAKFYFTPTQSGLRKLLVIFSSTKLGHIKSYVNLSISK</sequence>
<evidence type="ECO:0000256" key="41">
    <source>
        <dbReference type="PIRSR" id="PIRSR000459-2"/>
    </source>
</evidence>
<evidence type="ECO:0000256" key="14">
    <source>
        <dbReference type="ARBA" id="ARBA00022679"/>
    </source>
</evidence>
<dbReference type="InterPro" id="IPR014756">
    <property type="entry name" value="Ig_E-set"/>
</dbReference>
<dbReference type="PANTHER" id="PTHR11590">
    <property type="entry name" value="PROTEIN-GLUTAMINE GAMMA-GLUTAMYLTRANSFERASE"/>
    <property type="match status" value="1"/>
</dbReference>
<comment type="caution">
    <text evidence="44">The sequence shown here is derived from an EMBL/GenBank/DDBJ whole genome shotgun (WGS) entry which is preliminary data.</text>
</comment>
<feature type="region of interest" description="Disordered" evidence="42">
    <location>
        <begin position="52"/>
        <end position="71"/>
    </location>
</feature>
<dbReference type="GO" id="GO:0005694">
    <property type="term" value="C:chromosome"/>
    <property type="evidence" value="ECO:0007669"/>
    <property type="project" value="UniProtKB-SubCell"/>
</dbReference>
<dbReference type="InterPro" id="IPR038765">
    <property type="entry name" value="Papain-like_cys_pep_sf"/>
</dbReference>
<dbReference type="EMBL" id="JAICCE010000013">
    <property type="protein sequence ID" value="KAG9269258.1"/>
    <property type="molecule type" value="Genomic_DNA"/>
</dbReference>
<evidence type="ECO:0000256" key="12">
    <source>
        <dbReference type="ARBA" id="ARBA00022530"/>
    </source>
</evidence>
<name>A0A8T2LB65_ASTMX</name>
<evidence type="ECO:0000256" key="26">
    <source>
        <dbReference type="ARBA" id="ARBA00036876"/>
    </source>
</evidence>
<evidence type="ECO:0000256" key="1">
    <source>
        <dbReference type="ARBA" id="ARBA00004123"/>
    </source>
</evidence>
<evidence type="ECO:0000256" key="4">
    <source>
        <dbReference type="ARBA" id="ARBA00004286"/>
    </source>
</evidence>
<dbReference type="InterPro" id="IPR036985">
    <property type="entry name" value="Transglutaminase-like_sf"/>
</dbReference>
<dbReference type="GO" id="GO:0050568">
    <property type="term" value="F:protein-glutamine glutaminase activity"/>
    <property type="evidence" value="ECO:0007669"/>
    <property type="project" value="UniProtKB-EC"/>
</dbReference>
<dbReference type="GO" id="GO:0008233">
    <property type="term" value="F:peptidase activity"/>
    <property type="evidence" value="ECO:0007669"/>
    <property type="project" value="UniProtKB-KW"/>
</dbReference>
<dbReference type="GO" id="GO:0003810">
    <property type="term" value="F:protein-glutamine gamma-glutamyltransferase activity"/>
    <property type="evidence" value="ECO:0007669"/>
    <property type="project" value="UniProtKB-EC"/>
</dbReference>
<dbReference type="InterPro" id="IPR008958">
    <property type="entry name" value="Transglutaminase_C"/>
</dbReference>
<evidence type="ECO:0000256" key="39">
    <source>
        <dbReference type="ARBA" id="ARBA00048230"/>
    </source>
</evidence>
<dbReference type="SUPFAM" id="SSF49309">
    <property type="entry name" value="Transglutaminase, two C-terminal domains"/>
    <property type="match status" value="2"/>
</dbReference>
<evidence type="ECO:0000256" key="37">
    <source>
        <dbReference type="ARBA" id="ARBA00047868"/>
    </source>
</evidence>
<evidence type="ECO:0000256" key="20">
    <source>
        <dbReference type="ARBA" id="ARBA00023134"/>
    </source>
</evidence>
<evidence type="ECO:0000256" key="22">
    <source>
        <dbReference type="ARBA" id="ARBA00023242"/>
    </source>
</evidence>
<dbReference type="GO" id="GO:0005634">
    <property type="term" value="C:nucleus"/>
    <property type="evidence" value="ECO:0007669"/>
    <property type="project" value="UniProtKB-SubCell"/>
</dbReference>